<keyword evidence="3" id="KW-1133">Transmembrane helix</keyword>
<sequence>MRRILVLIFLICFGLSAQSQNSVPVDYQNALNQLQAKNYVAAIPVFQKYLDASSYGQLADYSAYHLAEAQLGLQAYSKAIPILQPFASKSWKNQNESKYLLSLAYFGNDQNLEALRLIKEIKDEEILKKAENASFENLKAATPSFLVSNLDEFKENGGYRGALRVVLSSSTVLSATERAAFFELNAQNANDPLARDLILDIAVMLPFTGNGSSEIATDGFVYELYEGIDLGVEALKAQGVKINVRTFDTKRDLNQVQQILNDPVLSRSDIILGPIYPDEVELVSAFAESKQIPMVHPLSNLADRFENRKFTYLFRPSVEYLAEGIVSSLKKQNWGDSVAIGSGGSSRDVRLAEILSQRLPEEGFKIVRNERVTPNNIRDFLQGIGIRSSLDSVAVDANQVILLTDNPNISQPAFFLMESVTSTVPILVMDSWLGFNFTNFEMLEFPNFYFIGNNSVNFMGEAMQNFRNGFYERYSIYPSVNASTGRELVYWVAANLSDSKGFDFRKNLDQAAFQNGRLSWGFNFQNSNSNQYVPVFKLEMGELKPLN</sequence>
<evidence type="ECO:0000256" key="3">
    <source>
        <dbReference type="ARBA" id="ARBA00022989"/>
    </source>
</evidence>
<keyword evidence="4" id="KW-0472">Membrane</keyword>
<organism evidence="7 8">
    <name type="scientific">Algoriphagus namhaensis</name>
    <dbReference type="NCBI Taxonomy" id="915353"/>
    <lineage>
        <taxon>Bacteria</taxon>
        <taxon>Pseudomonadati</taxon>
        <taxon>Bacteroidota</taxon>
        <taxon>Cytophagia</taxon>
        <taxon>Cytophagales</taxon>
        <taxon>Cyclobacteriaceae</taxon>
        <taxon>Algoriphagus</taxon>
    </lineage>
</organism>
<feature type="chain" id="PRO_5045455919" evidence="5">
    <location>
        <begin position="20"/>
        <end position="547"/>
    </location>
</feature>
<protein>
    <submittedName>
        <fullName evidence="7">Amino acid ABC transporter substrate-binding protein</fullName>
    </submittedName>
</protein>
<reference evidence="8" key="1">
    <citation type="journal article" date="2019" name="Int. J. Syst. Evol. Microbiol.">
        <title>The Global Catalogue of Microorganisms (GCM) 10K type strain sequencing project: providing services to taxonomists for standard genome sequencing and annotation.</title>
        <authorList>
            <consortium name="The Broad Institute Genomics Platform"/>
            <consortium name="The Broad Institute Genome Sequencing Center for Infectious Disease"/>
            <person name="Wu L."/>
            <person name="Ma J."/>
        </authorList>
    </citation>
    <scope>NUCLEOTIDE SEQUENCE [LARGE SCALE GENOMIC DNA]</scope>
    <source>
        <strain evidence="8">CCUG 60523</strain>
    </source>
</reference>
<evidence type="ECO:0000259" key="6">
    <source>
        <dbReference type="Pfam" id="PF01094"/>
    </source>
</evidence>
<gene>
    <name evidence="7" type="ORF">ACFOSV_10260</name>
</gene>
<dbReference type="InterPro" id="IPR011990">
    <property type="entry name" value="TPR-like_helical_dom_sf"/>
</dbReference>
<comment type="subcellular location">
    <subcellularLocation>
        <location evidence="1">Membrane</location>
    </subcellularLocation>
</comment>
<evidence type="ECO:0000313" key="8">
    <source>
        <dbReference type="Proteomes" id="UP001595805"/>
    </source>
</evidence>
<feature type="signal peptide" evidence="5">
    <location>
        <begin position="1"/>
        <end position="19"/>
    </location>
</feature>
<evidence type="ECO:0000256" key="5">
    <source>
        <dbReference type="SAM" id="SignalP"/>
    </source>
</evidence>
<evidence type="ECO:0000313" key="7">
    <source>
        <dbReference type="EMBL" id="MFC3880562.1"/>
    </source>
</evidence>
<dbReference type="Gene3D" id="3.40.50.2300">
    <property type="match status" value="2"/>
</dbReference>
<keyword evidence="2" id="KW-0812">Transmembrane</keyword>
<evidence type="ECO:0000256" key="1">
    <source>
        <dbReference type="ARBA" id="ARBA00004370"/>
    </source>
</evidence>
<dbReference type="CDD" id="cd06268">
    <property type="entry name" value="PBP1_ABC_transporter_LIVBP-like"/>
    <property type="match status" value="1"/>
</dbReference>
<proteinExistence type="predicted"/>
<dbReference type="SUPFAM" id="SSF53822">
    <property type="entry name" value="Periplasmic binding protein-like I"/>
    <property type="match status" value="1"/>
</dbReference>
<evidence type="ECO:0000256" key="4">
    <source>
        <dbReference type="ARBA" id="ARBA00023136"/>
    </source>
</evidence>
<keyword evidence="8" id="KW-1185">Reference proteome</keyword>
<comment type="caution">
    <text evidence="7">The sequence shown here is derived from an EMBL/GenBank/DDBJ whole genome shotgun (WGS) entry which is preliminary data.</text>
</comment>
<accession>A0ABV8ARE7</accession>
<evidence type="ECO:0000256" key="2">
    <source>
        <dbReference type="ARBA" id="ARBA00022692"/>
    </source>
</evidence>
<keyword evidence="5" id="KW-0732">Signal</keyword>
<dbReference type="Pfam" id="PF01094">
    <property type="entry name" value="ANF_receptor"/>
    <property type="match status" value="1"/>
</dbReference>
<dbReference type="EMBL" id="JBHRZS010000007">
    <property type="protein sequence ID" value="MFC3880562.1"/>
    <property type="molecule type" value="Genomic_DNA"/>
</dbReference>
<dbReference type="Proteomes" id="UP001595805">
    <property type="component" value="Unassembled WGS sequence"/>
</dbReference>
<dbReference type="InterPro" id="IPR001828">
    <property type="entry name" value="ANF_lig-bd_rcpt"/>
</dbReference>
<feature type="domain" description="Receptor ligand binding region" evidence="6">
    <location>
        <begin position="238"/>
        <end position="376"/>
    </location>
</feature>
<name>A0ABV8ARE7_9BACT</name>
<dbReference type="RefSeq" id="WP_377905919.1">
    <property type="nucleotide sequence ID" value="NZ_JBHRZS010000007.1"/>
</dbReference>
<dbReference type="Gene3D" id="1.25.40.10">
    <property type="entry name" value="Tetratricopeptide repeat domain"/>
    <property type="match status" value="1"/>
</dbReference>
<dbReference type="InterPro" id="IPR028082">
    <property type="entry name" value="Peripla_BP_I"/>
</dbReference>